<dbReference type="Gene3D" id="3.40.190.10">
    <property type="entry name" value="Periplasmic binding protein-like II"/>
    <property type="match status" value="2"/>
</dbReference>
<evidence type="ECO:0000256" key="3">
    <source>
        <dbReference type="ARBA" id="ARBA00022729"/>
    </source>
</evidence>
<keyword evidence="3" id="KW-0732">Signal</keyword>
<dbReference type="EMBL" id="OBDZ01000024">
    <property type="protein sequence ID" value="SNY38686.1"/>
    <property type="molecule type" value="Genomic_DNA"/>
</dbReference>
<name>A0A285HV76_9FIRM</name>
<dbReference type="PANTHER" id="PTHR30024">
    <property type="entry name" value="ALIPHATIC SULFONATES-BINDING PROTEIN-RELATED"/>
    <property type="match status" value="1"/>
</dbReference>
<evidence type="ECO:0000313" key="5">
    <source>
        <dbReference type="EMBL" id="SNY38686.1"/>
    </source>
</evidence>
<sequence length="329" mass="36940">MKRLLIGSLVLVLLLTVSFGAFAKTKVRLNEVVHSIFYAPQYVAIHKGFFADEGLDIELSTAWGGDKAATSLMSNHADIALIGPETTVYIYQQGADNYLVNFAQLTQTAGSFLLAREPMPDFTIDDLRGKKVVGNRPGGAPEMVMEYTLRHNGIEPFKDVEIITNLDFTANAPAFKNGLGDFVQLFEPKASQLEATGAAHVVASFGKLGGKVPYTVYMARKNYIKENPQTVLKFTKAVYRAQKWVYSHSAIEIARVIRPSFPNIDFNILVKVVDRYKSQETWAHNPILKRRDFRHWQEIIMEAGELEEIVDYGILVNTSFARRAIYLVE</sequence>
<protein>
    <submittedName>
        <fullName evidence="5">NitT/TauT family transport system substrate-binding protein</fullName>
    </submittedName>
</protein>
<evidence type="ECO:0000256" key="1">
    <source>
        <dbReference type="ARBA" id="ARBA00004418"/>
    </source>
</evidence>
<dbReference type="RefSeq" id="WP_097018812.1">
    <property type="nucleotide sequence ID" value="NZ_OBDZ01000024.1"/>
</dbReference>
<dbReference type="STRING" id="1413210.U472_09590"/>
<gene>
    <name evidence="5" type="ORF">SAMN06265827_12412</name>
</gene>
<reference evidence="6" key="1">
    <citation type="submission" date="2017-09" db="EMBL/GenBank/DDBJ databases">
        <authorList>
            <person name="Varghese N."/>
            <person name="Submissions S."/>
        </authorList>
    </citation>
    <scope>NUCLEOTIDE SEQUENCE [LARGE SCALE GENOMIC DNA]</scope>
    <source>
        <strain evidence="6">MSL47</strain>
    </source>
</reference>
<accession>A0A285HV76</accession>
<dbReference type="GO" id="GO:0042597">
    <property type="term" value="C:periplasmic space"/>
    <property type="evidence" value="ECO:0007669"/>
    <property type="project" value="UniProtKB-SubCell"/>
</dbReference>
<keyword evidence="6" id="KW-1185">Reference proteome</keyword>
<dbReference type="Pfam" id="PF09084">
    <property type="entry name" value="NMT1"/>
    <property type="match status" value="1"/>
</dbReference>
<dbReference type="SUPFAM" id="SSF53850">
    <property type="entry name" value="Periplasmic binding protein-like II"/>
    <property type="match status" value="1"/>
</dbReference>
<feature type="domain" description="SsuA/THI5-like" evidence="4">
    <location>
        <begin position="39"/>
        <end position="248"/>
    </location>
</feature>
<dbReference type="Proteomes" id="UP000219573">
    <property type="component" value="Unassembled WGS sequence"/>
</dbReference>
<evidence type="ECO:0000259" key="4">
    <source>
        <dbReference type="Pfam" id="PF09084"/>
    </source>
</evidence>
<dbReference type="InterPro" id="IPR015168">
    <property type="entry name" value="SsuA/THI5"/>
</dbReference>
<evidence type="ECO:0000313" key="6">
    <source>
        <dbReference type="Proteomes" id="UP000219573"/>
    </source>
</evidence>
<proteinExistence type="inferred from homology"/>
<evidence type="ECO:0000256" key="2">
    <source>
        <dbReference type="ARBA" id="ARBA00010742"/>
    </source>
</evidence>
<dbReference type="OrthoDB" id="9802202at2"/>
<dbReference type="AlphaFoldDB" id="A0A285HV76"/>
<dbReference type="PANTHER" id="PTHR30024:SF47">
    <property type="entry name" value="TAURINE-BINDING PERIPLASMIC PROTEIN"/>
    <property type="match status" value="1"/>
</dbReference>
<comment type="subcellular location">
    <subcellularLocation>
        <location evidence="1">Periplasm</location>
    </subcellularLocation>
</comment>
<organism evidence="5 6">
    <name type="scientific">Orenia metallireducens</name>
    <dbReference type="NCBI Taxonomy" id="1413210"/>
    <lineage>
        <taxon>Bacteria</taxon>
        <taxon>Bacillati</taxon>
        <taxon>Bacillota</taxon>
        <taxon>Clostridia</taxon>
        <taxon>Halanaerobiales</taxon>
        <taxon>Halobacteroidaceae</taxon>
        <taxon>Orenia</taxon>
    </lineage>
</organism>
<comment type="similarity">
    <text evidence="2">Belongs to the bacterial solute-binding protein SsuA/TauA family.</text>
</comment>